<protein>
    <submittedName>
        <fullName evidence="4">ADP-ribose pyrophosphatase</fullName>
    </submittedName>
</protein>
<dbReference type="GO" id="GO:0006753">
    <property type="term" value="P:nucleoside phosphate metabolic process"/>
    <property type="evidence" value="ECO:0007669"/>
    <property type="project" value="TreeGrafter"/>
</dbReference>
<keyword evidence="2" id="KW-0378">Hydrolase</keyword>
<accession>A0A1Y4QIK8</accession>
<dbReference type="Pfam" id="PF00293">
    <property type="entry name" value="NUDIX"/>
    <property type="match status" value="1"/>
</dbReference>
<comment type="cofactor">
    <cofactor evidence="1">
        <name>Mg(2+)</name>
        <dbReference type="ChEBI" id="CHEBI:18420"/>
    </cofactor>
</comment>
<reference evidence="5" key="1">
    <citation type="submission" date="2017-04" db="EMBL/GenBank/DDBJ databases">
        <title>Function of individual gut microbiota members based on whole genome sequencing of pure cultures obtained from chicken caecum.</title>
        <authorList>
            <person name="Medvecky M."/>
            <person name="Cejkova D."/>
            <person name="Polansky O."/>
            <person name="Karasova D."/>
            <person name="Kubasova T."/>
            <person name="Cizek A."/>
            <person name="Rychlik I."/>
        </authorList>
    </citation>
    <scope>NUCLEOTIDE SEQUENCE [LARGE SCALE GENOMIC DNA]</scope>
    <source>
        <strain evidence="5">An149</strain>
    </source>
</reference>
<dbReference type="PROSITE" id="PS51462">
    <property type="entry name" value="NUDIX"/>
    <property type="match status" value="1"/>
</dbReference>
<evidence type="ECO:0000259" key="3">
    <source>
        <dbReference type="PROSITE" id="PS51462"/>
    </source>
</evidence>
<dbReference type="EMBL" id="NFLB01000008">
    <property type="protein sequence ID" value="OUQ04960.1"/>
    <property type="molecule type" value="Genomic_DNA"/>
</dbReference>
<gene>
    <name evidence="4" type="ORF">B5E91_08085</name>
</gene>
<sequence length="177" mass="20022">MEKKLDSQLIYDGKIIKLYKDSVLCDNGNKATREVVRHNGGVGILAIVDNKILLVKQFRYPNAITTLEIPAGKLELNENSKECALRELEEETGYGAKDAIKISKFLPTPGYSDEWLYIYQAQDVFKVENPRACDDDEMIEVIALDIDEAYKQVVSGEIFDSKTIIAIMHAYINKRST</sequence>
<evidence type="ECO:0000313" key="4">
    <source>
        <dbReference type="EMBL" id="OUQ04960.1"/>
    </source>
</evidence>
<dbReference type="PANTHER" id="PTHR11839">
    <property type="entry name" value="UDP/ADP-SUGAR PYROPHOSPHATASE"/>
    <property type="match status" value="1"/>
</dbReference>
<dbReference type="Gene3D" id="3.90.79.10">
    <property type="entry name" value="Nucleoside Triphosphate Pyrophosphohydrolase"/>
    <property type="match status" value="1"/>
</dbReference>
<evidence type="ECO:0000256" key="1">
    <source>
        <dbReference type="ARBA" id="ARBA00001946"/>
    </source>
</evidence>
<dbReference type="InterPro" id="IPR015797">
    <property type="entry name" value="NUDIX_hydrolase-like_dom_sf"/>
</dbReference>
<dbReference type="GO" id="GO:0016787">
    <property type="term" value="F:hydrolase activity"/>
    <property type="evidence" value="ECO:0007669"/>
    <property type="project" value="UniProtKB-KW"/>
</dbReference>
<dbReference type="Proteomes" id="UP000196258">
    <property type="component" value="Unassembled WGS sequence"/>
</dbReference>
<evidence type="ECO:0000256" key="2">
    <source>
        <dbReference type="ARBA" id="ARBA00022801"/>
    </source>
</evidence>
<dbReference type="InterPro" id="IPR020084">
    <property type="entry name" value="NUDIX_hydrolase_CS"/>
</dbReference>
<dbReference type="CDD" id="cd03424">
    <property type="entry name" value="NUDIX_ADPRase_Nudt5_UGPPase_Nudt14"/>
    <property type="match status" value="1"/>
</dbReference>
<dbReference type="FunFam" id="3.90.79.10:FF:000024">
    <property type="entry name" value="ADP-ribose pyrophosphatase"/>
    <property type="match status" value="1"/>
</dbReference>
<dbReference type="InterPro" id="IPR000086">
    <property type="entry name" value="NUDIX_hydrolase_dom"/>
</dbReference>
<evidence type="ECO:0000313" key="5">
    <source>
        <dbReference type="Proteomes" id="UP000196258"/>
    </source>
</evidence>
<name>A0A1Y4QIK8_9FIRM</name>
<feature type="domain" description="Nudix hydrolase" evidence="3">
    <location>
        <begin position="37"/>
        <end position="166"/>
    </location>
</feature>
<organism evidence="4 5">
    <name type="scientific">Thomasclavelia spiroformis</name>
    <dbReference type="NCBI Taxonomy" id="29348"/>
    <lineage>
        <taxon>Bacteria</taxon>
        <taxon>Bacillati</taxon>
        <taxon>Bacillota</taxon>
        <taxon>Erysipelotrichia</taxon>
        <taxon>Erysipelotrichales</taxon>
        <taxon>Coprobacillaceae</taxon>
        <taxon>Thomasclavelia</taxon>
    </lineage>
</organism>
<dbReference type="SUPFAM" id="SSF55811">
    <property type="entry name" value="Nudix"/>
    <property type="match status" value="1"/>
</dbReference>
<comment type="caution">
    <text evidence="4">The sequence shown here is derived from an EMBL/GenBank/DDBJ whole genome shotgun (WGS) entry which is preliminary data.</text>
</comment>
<dbReference type="GO" id="GO:0019693">
    <property type="term" value="P:ribose phosphate metabolic process"/>
    <property type="evidence" value="ECO:0007669"/>
    <property type="project" value="TreeGrafter"/>
</dbReference>
<dbReference type="RefSeq" id="WP_087256715.1">
    <property type="nucleotide sequence ID" value="NZ_NFLB01000008.1"/>
</dbReference>
<dbReference type="PROSITE" id="PS00893">
    <property type="entry name" value="NUDIX_BOX"/>
    <property type="match status" value="1"/>
</dbReference>
<dbReference type="GO" id="GO:0005829">
    <property type="term" value="C:cytosol"/>
    <property type="evidence" value="ECO:0007669"/>
    <property type="project" value="TreeGrafter"/>
</dbReference>
<proteinExistence type="predicted"/>
<dbReference type="PANTHER" id="PTHR11839:SF18">
    <property type="entry name" value="NUDIX HYDROLASE DOMAIN-CONTAINING PROTEIN"/>
    <property type="match status" value="1"/>
</dbReference>
<dbReference type="AlphaFoldDB" id="A0A1Y4QIK8"/>